<dbReference type="Pfam" id="PF07217">
    <property type="entry name" value="Het-C"/>
    <property type="match status" value="1"/>
</dbReference>
<dbReference type="AlphaFoldDB" id="A0A4S4KA36"/>
<feature type="region of interest" description="Disordered" evidence="1">
    <location>
        <begin position="224"/>
        <end position="264"/>
    </location>
</feature>
<proteinExistence type="predicted"/>
<feature type="signal peptide" evidence="2">
    <location>
        <begin position="1"/>
        <end position="23"/>
    </location>
</feature>
<evidence type="ECO:0000313" key="4">
    <source>
        <dbReference type="Proteomes" id="UP000308199"/>
    </source>
</evidence>
<dbReference type="EMBL" id="SGPK01001160">
    <property type="protein sequence ID" value="THG94107.1"/>
    <property type="molecule type" value="Genomic_DNA"/>
</dbReference>
<keyword evidence="2" id="KW-0732">Signal</keyword>
<gene>
    <name evidence="3" type="ORF">EW145_g8210</name>
</gene>
<evidence type="ECO:0000256" key="1">
    <source>
        <dbReference type="SAM" id="MobiDB-lite"/>
    </source>
</evidence>
<name>A0A4S4KA36_9AGAM</name>
<feature type="compositionally biased region" description="Basic and acidic residues" evidence="1">
    <location>
        <begin position="254"/>
        <end position="263"/>
    </location>
</feature>
<evidence type="ECO:0000256" key="2">
    <source>
        <dbReference type="SAM" id="SignalP"/>
    </source>
</evidence>
<dbReference type="OrthoDB" id="2506204at2759"/>
<sequence length="404" mass="44259">MSASLLRLLLFIAVLALLPSVRAFGAGSIPAYAYLHDRAFRHGDIESILSSLAKSPHHHTGGSGGLADFFSTLARTGLAAVLRGSAAQTFSKTDGNWLRDYSQAIDVAGLSKMTHDTLLILVQALGFMSFGFATREFRITPDRLGVYLPVEHIDNPKGYADAEGDARRLDPRLRPPVDPRELDIDPRNGMKMYMATEDAHWDTSTAHVRRTLCACIELGRQVHGKTKTGPRDNLRSRFGGRDDDGEGQDDEHADDGGDGHADGEDCEEMWEAFRLLGTALHTLEDLLAHIYYTLTDTPMRTPSHLSQASIIDLTAHMEEAESSTSAFTSLRELLARLPSALNPSQRADAASELKARAQGHRASSEMPRTDDARVDLAEYVPLSRDAGVSVGRPRVARRDYHGFA</sequence>
<evidence type="ECO:0000313" key="3">
    <source>
        <dbReference type="EMBL" id="THG94107.1"/>
    </source>
</evidence>
<dbReference type="PANTHER" id="PTHR14905">
    <property type="entry name" value="NG37"/>
    <property type="match status" value="1"/>
</dbReference>
<accession>A0A4S4KA36</accession>
<feature type="compositionally biased region" description="Basic and acidic residues" evidence="1">
    <location>
        <begin position="229"/>
        <end position="242"/>
    </location>
</feature>
<organism evidence="3 4">
    <name type="scientific">Phellinidium pouzarii</name>
    <dbReference type="NCBI Taxonomy" id="167371"/>
    <lineage>
        <taxon>Eukaryota</taxon>
        <taxon>Fungi</taxon>
        <taxon>Dikarya</taxon>
        <taxon>Basidiomycota</taxon>
        <taxon>Agaricomycotina</taxon>
        <taxon>Agaricomycetes</taxon>
        <taxon>Hymenochaetales</taxon>
        <taxon>Hymenochaetaceae</taxon>
        <taxon>Phellinidium</taxon>
    </lineage>
</organism>
<feature type="compositionally biased region" description="Acidic residues" evidence="1">
    <location>
        <begin position="243"/>
        <end position="253"/>
    </location>
</feature>
<protein>
    <submittedName>
        <fullName evidence="3">Uncharacterized protein</fullName>
    </submittedName>
</protein>
<dbReference type="PANTHER" id="PTHR14905:SF7">
    <property type="entry name" value="VON WILLEBRAND FACTOR A DOMAIN-CONTAINING PROTEIN 7"/>
    <property type="match status" value="1"/>
</dbReference>
<feature type="chain" id="PRO_5020659613" evidence="2">
    <location>
        <begin position="24"/>
        <end position="404"/>
    </location>
</feature>
<dbReference type="InterPro" id="IPR010816">
    <property type="entry name" value="Het-C"/>
</dbReference>
<comment type="caution">
    <text evidence="3">The sequence shown here is derived from an EMBL/GenBank/DDBJ whole genome shotgun (WGS) entry which is preliminary data.</text>
</comment>
<reference evidence="3 4" key="1">
    <citation type="submission" date="2019-02" db="EMBL/GenBank/DDBJ databases">
        <title>Genome sequencing of the rare red list fungi Phellinidium pouzarii.</title>
        <authorList>
            <person name="Buettner E."/>
            <person name="Kellner H."/>
        </authorList>
    </citation>
    <scope>NUCLEOTIDE SEQUENCE [LARGE SCALE GENOMIC DNA]</scope>
    <source>
        <strain evidence="3 4">DSM 108285</strain>
    </source>
</reference>
<feature type="region of interest" description="Disordered" evidence="1">
    <location>
        <begin position="158"/>
        <end position="186"/>
    </location>
</feature>
<keyword evidence="4" id="KW-1185">Reference proteome</keyword>
<feature type="compositionally biased region" description="Basic and acidic residues" evidence="1">
    <location>
        <begin position="164"/>
        <end position="186"/>
    </location>
</feature>
<dbReference type="Proteomes" id="UP000308199">
    <property type="component" value="Unassembled WGS sequence"/>
</dbReference>
<feature type="region of interest" description="Disordered" evidence="1">
    <location>
        <begin position="343"/>
        <end position="369"/>
    </location>
</feature>
<dbReference type="InterPro" id="IPR052577">
    <property type="entry name" value="VWA7"/>
</dbReference>